<dbReference type="Gene3D" id="3.30.565.10">
    <property type="entry name" value="Histidine kinase-like ATPase, C-terminal domain"/>
    <property type="match status" value="1"/>
</dbReference>
<dbReference type="PANTHER" id="PTHR34220">
    <property type="entry name" value="SENSOR HISTIDINE KINASE YPDA"/>
    <property type="match status" value="1"/>
</dbReference>
<dbReference type="AlphaFoldDB" id="A0A378U0S6"/>
<evidence type="ECO:0000313" key="3">
    <source>
        <dbReference type="EMBL" id="STZ68865.1"/>
    </source>
</evidence>
<dbReference type="RefSeq" id="WP_115091735.1">
    <property type="nucleotide sequence ID" value="NZ_CP068107.1"/>
</dbReference>
<gene>
    <name evidence="3" type="primary">ypdA_4</name>
    <name evidence="3" type="ORF">NCTC11179_02346</name>
</gene>
<dbReference type="InterPro" id="IPR010559">
    <property type="entry name" value="Sig_transdc_His_kin_internal"/>
</dbReference>
<dbReference type="InterPro" id="IPR050640">
    <property type="entry name" value="Bact_2-comp_sensor_kinase"/>
</dbReference>
<keyword evidence="1" id="KW-0812">Transmembrane</keyword>
<feature type="transmembrane region" description="Helical" evidence="1">
    <location>
        <begin position="48"/>
        <end position="73"/>
    </location>
</feature>
<dbReference type="GO" id="GO:0000155">
    <property type="term" value="F:phosphorelay sensor kinase activity"/>
    <property type="evidence" value="ECO:0007669"/>
    <property type="project" value="InterPro"/>
</dbReference>
<keyword evidence="1" id="KW-1133">Transmembrane helix</keyword>
<dbReference type="GO" id="GO:0016020">
    <property type="term" value="C:membrane"/>
    <property type="evidence" value="ECO:0007669"/>
    <property type="project" value="InterPro"/>
</dbReference>
<keyword evidence="4" id="KW-1185">Reference proteome</keyword>
<accession>A0A378U0S6</accession>
<dbReference type="InterPro" id="IPR036890">
    <property type="entry name" value="HATPase_C_sf"/>
</dbReference>
<reference evidence="3 4" key="1">
    <citation type="submission" date="2018-06" db="EMBL/GenBank/DDBJ databases">
        <authorList>
            <consortium name="Pathogen Informatics"/>
            <person name="Doyle S."/>
        </authorList>
    </citation>
    <scope>NUCLEOTIDE SEQUENCE [LARGE SCALE GENOMIC DNA]</scope>
    <source>
        <strain evidence="3 4">NCTC11179</strain>
    </source>
</reference>
<dbReference type="EMBL" id="UGQL01000002">
    <property type="protein sequence ID" value="STZ68865.1"/>
    <property type="molecule type" value="Genomic_DNA"/>
</dbReference>
<dbReference type="Proteomes" id="UP000255024">
    <property type="component" value="Unassembled WGS sequence"/>
</dbReference>
<name>A0A378U0S6_MYROD</name>
<feature type="domain" description="Signal transduction histidine kinase internal region" evidence="2">
    <location>
        <begin position="176"/>
        <end position="252"/>
    </location>
</feature>
<protein>
    <submittedName>
        <fullName evidence="3">Inner membrane protein ypdA</fullName>
    </submittedName>
</protein>
<feature type="transmembrane region" description="Helical" evidence="1">
    <location>
        <begin position="135"/>
        <end position="154"/>
    </location>
</feature>
<evidence type="ECO:0000259" key="2">
    <source>
        <dbReference type="Pfam" id="PF06580"/>
    </source>
</evidence>
<feature type="transmembrane region" description="Helical" evidence="1">
    <location>
        <begin position="9"/>
        <end position="28"/>
    </location>
</feature>
<proteinExistence type="predicted"/>
<evidence type="ECO:0000313" key="4">
    <source>
        <dbReference type="Proteomes" id="UP000255024"/>
    </source>
</evidence>
<dbReference type="PANTHER" id="PTHR34220:SF7">
    <property type="entry name" value="SENSOR HISTIDINE KINASE YPDA"/>
    <property type="match status" value="1"/>
</dbReference>
<organism evidence="3 4">
    <name type="scientific">Myroides odoratus</name>
    <name type="common">Flavobacterium odoratum</name>
    <dbReference type="NCBI Taxonomy" id="256"/>
    <lineage>
        <taxon>Bacteria</taxon>
        <taxon>Pseudomonadati</taxon>
        <taxon>Bacteroidota</taxon>
        <taxon>Flavobacteriia</taxon>
        <taxon>Flavobacteriales</taxon>
        <taxon>Flavobacteriaceae</taxon>
        <taxon>Myroides</taxon>
    </lineage>
</organism>
<sequence length="358" mass="41385">MKINWYRHLALAINFGVMSSLSTSYYYFNKGKNLTQASFSDYIFSKNALLSFLITMCIYGTNVVTSLLLSFYLDKREQKTQVPLSRKVRNILFFSNGLVVSIVSYYFFLSVLLWFFYNVPFQSFYAGENLHFSDFLGVVLISFFIIMIVFVFSYHDQLRVLEIKNKEMEIALQKSQIAHMKEQLSPHFLFNNLNVLISTIQEDPVKAEQFARSFSKIYRYVLERLDYASCALEEEVAFIQDYVYLLNVRYDQAVDFKISDEVAQWGATQIPTLSLQLLIENVIKHNAIPSEGKIAVTLSVVDGNLVMSNEKYAKPKLEDSTGLGLQNLSNRCQLLFHKKVEIEDVANHFTVRIPLHSK</sequence>
<feature type="transmembrane region" description="Helical" evidence="1">
    <location>
        <begin position="93"/>
        <end position="115"/>
    </location>
</feature>
<evidence type="ECO:0000256" key="1">
    <source>
        <dbReference type="SAM" id="Phobius"/>
    </source>
</evidence>
<dbReference type="Pfam" id="PF06580">
    <property type="entry name" value="His_kinase"/>
    <property type="match status" value="1"/>
</dbReference>
<keyword evidence="1" id="KW-0472">Membrane</keyword>